<dbReference type="Proteomes" id="UP001321305">
    <property type="component" value="Chromosome"/>
</dbReference>
<gene>
    <name evidence="2" type="ORF">PIECOFPK_02276</name>
</gene>
<reference evidence="3" key="1">
    <citation type="submission" date="2024-01" db="EMBL/GenBank/DDBJ databases">
        <title>Mycovorax composti gen. nov. sp. nov., a member of the family Chitinophagaceae isolated from button mushroom compost.</title>
        <authorList>
            <person name="Thai M."/>
            <person name="Bell T.L."/>
            <person name="Kertesz M.A."/>
        </authorList>
    </citation>
    <scope>NUCLEOTIDE SEQUENCE [LARGE SCALE GENOMIC DNA]</scope>
    <source>
        <strain evidence="3">C216</strain>
    </source>
</reference>
<evidence type="ECO:0000259" key="1">
    <source>
        <dbReference type="Pfam" id="PF11845"/>
    </source>
</evidence>
<feature type="domain" description="Tll0287-like" evidence="1">
    <location>
        <begin position="27"/>
        <end position="184"/>
    </location>
</feature>
<accession>A0ABZ2ELX5</accession>
<proteinExistence type="predicted"/>
<organism evidence="2 3">
    <name type="scientific">Mycovorax composti</name>
    <dbReference type="NCBI Taxonomy" id="2962693"/>
    <lineage>
        <taxon>Bacteria</taxon>
        <taxon>Pseudomonadati</taxon>
        <taxon>Bacteroidota</taxon>
        <taxon>Chitinophagia</taxon>
        <taxon>Chitinophagales</taxon>
        <taxon>Chitinophagaceae</taxon>
        <taxon>Mycovorax</taxon>
    </lineage>
</organism>
<dbReference type="Pfam" id="PF11845">
    <property type="entry name" value="Tll0287-like"/>
    <property type="match status" value="1"/>
</dbReference>
<keyword evidence="3" id="KW-1185">Reference proteome</keyword>
<protein>
    <recommendedName>
        <fullName evidence="1">Tll0287-like domain-containing protein</fullName>
    </recommendedName>
</protein>
<evidence type="ECO:0000313" key="3">
    <source>
        <dbReference type="Proteomes" id="UP001321305"/>
    </source>
</evidence>
<name>A0ABZ2ELX5_9BACT</name>
<evidence type="ECO:0000313" key="2">
    <source>
        <dbReference type="EMBL" id="WWC84537.1"/>
    </source>
</evidence>
<dbReference type="EMBL" id="CP144143">
    <property type="protein sequence ID" value="WWC84537.1"/>
    <property type="molecule type" value="Genomic_DNA"/>
</dbReference>
<dbReference type="PROSITE" id="PS51257">
    <property type="entry name" value="PROKAR_LIPOPROTEIN"/>
    <property type="match status" value="1"/>
</dbReference>
<sequence>MNFKILTLLLGLTVISCQQTTHNEREISDLKNQADSIATVSQMVLLQKVATAIQKGGTEYAVDFCHVKAIPITDSLSKEVRMSIQRITDKNRNPKNNLKTKTDRSIFDEFKRKTELSDTLLTQNEQYVYYKRINLAMPTCMKCHGNPTTDIEEKTLQKISTSYPNDKAVGYKLNDLRGLWKIKIDKIN</sequence>
<dbReference type="InterPro" id="IPR021796">
    <property type="entry name" value="Tll0287-like_dom"/>
</dbReference>